<protein>
    <submittedName>
        <fullName evidence="10">Bifunctional ribokinase/ribose-5-phosphate isomerase A</fullName>
    </submittedName>
</protein>
<feature type="domain" description="Carbohydrate kinase PfkB" evidence="9">
    <location>
        <begin position="3"/>
        <end position="285"/>
    </location>
</feature>
<evidence type="ECO:0000256" key="6">
    <source>
        <dbReference type="ARBA" id="ARBA00022842"/>
    </source>
</evidence>
<evidence type="ECO:0000313" key="10">
    <source>
        <dbReference type="EMBL" id="MPM02132.1"/>
    </source>
</evidence>
<keyword evidence="7" id="KW-0630">Potassium</keyword>
<accession>A0A644WED9</accession>
<dbReference type="Gene3D" id="3.40.1190.20">
    <property type="match status" value="1"/>
</dbReference>
<evidence type="ECO:0000256" key="8">
    <source>
        <dbReference type="ARBA" id="ARBA00023277"/>
    </source>
</evidence>
<keyword evidence="4 10" id="KW-0418">Kinase</keyword>
<dbReference type="InterPro" id="IPR029056">
    <property type="entry name" value="Ribokinase-like"/>
</dbReference>
<name>A0A644WED9_9ZZZZ</name>
<keyword evidence="10" id="KW-0413">Isomerase</keyword>
<dbReference type="SUPFAM" id="SSF53613">
    <property type="entry name" value="Ribokinase-like"/>
    <property type="match status" value="1"/>
</dbReference>
<evidence type="ECO:0000259" key="9">
    <source>
        <dbReference type="Pfam" id="PF00294"/>
    </source>
</evidence>
<dbReference type="GO" id="GO:0016853">
    <property type="term" value="F:isomerase activity"/>
    <property type="evidence" value="ECO:0007669"/>
    <property type="project" value="UniProtKB-KW"/>
</dbReference>
<dbReference type="HAMAP" id="MF_01987">
    <property type="entry name" value="Ribokinase"/>
    <property type="match status" value="1"/>
</dbReference>
<keyword evidence="6" id="KW-0460">Magnesium</keyword>
<dbReference type="GO" id="GO:0005524">
    <property type="term" value="F:ATP binding"/>
    <property type="evidence" value="ECO:0007669"/>
    <property type="project" value="UniProtKB-KW"/>
</dbReference>
<dbReference type="GO" id="GO:0046872">
    <property type="term" value="F:metal ion binding"/>
    <property type="evidence" value="ECO:0007669"/>
    <property type="project" value="UniProtKB-KW"/>
</dbReference>
<keyword evidence="8" id="KW-0119">Carbohydrate metabolism</keyword>
<dbReference type="AlphaFoldDB" id="A0A644WED9"/>
<dbReference type="EMBL" id="VSSQ01000846">
    <property type="protein sequence ID" value="MPM02132.1"/>
    <property type="molecule type" value="Genomic_DNA"/>
</dbReference>
<dbReference type="Pfam" id="PF00294">
    <property type="entry name" value="PfkB"/>
    <property type="match status" value="1"/>
</dbReference>
<keyword evidence="1" id="KW-0808">Transferase</keyword>
<dbReference type="InterPro" id="IPR011877">
    <property type="entry name" value="Ribokinase"/>
</dbReference>
<reference evidence="10" key="1">
    <citation type="submission" date="2019-08" db="EMBL/GenBank/DDBJ databases">
        <authorList>
            <person name="Kucharzyk K."/>
            <person name="Murdoch R.W."/>
            <person name="Higgins S."/>
            <person name="Loffler F."/>
        </authorList>
    </citation>
    <scope>NUCLEOTIDE SEQUENCE</scope>
</reference>
<dbReference type="InterPro" id="IPR002139">
    <property type="entry name" value="Ribo/fructo_kinase"/>
</dbReference>
<keyword evidence="5" id="KW-0067">ATP-binding</keyword>
<dbReference type="PANTHER" id="PTHR10584">
    <property type="entry name" value="SUGAR KINASE"/>
    <property type="match status" value="1"/>
</dbReference>
<keyword evidence="2" id="KW-0479">Metal-binding</keyword>
<keyword evidence="3" id="KW-0547">Nucleotide-binding</keyword>
<dbReference type="CDD" id="cd01174">
    <property type="entry name" value="ribokinase"/>
    <property type="match status" value="1"/>
</dbReference>
<dbReference type="GO" id="GO:0006014">
    <property type="term" value="P:D-ribose metabolic process"/>
    <property type="evidence" value="ECO:0007669"/>
    <property type="project" value="InterPro"/>
</dbReference>
<dbReference type="InterPro" id="IPR011611">
    <property type="entry name" value="PfkB_dom"/>
</dbReference>
<proteinExistence type="inferred from homology"/>
<evidence type="ECO:0000256" key="7">
    <source>
        <dbReference type="ARBA" id="ARBA00022958"/>
    </source>
</evidence>
<comment type="caution">
    <text evidence="10">The sequence shown here is derived from an EMBL/GenBank/DDBJ whole genome shotgun (WGS) entry which is preliminary data.</text>
</comment>
<dbReference type="PANTHER" id="PTHR10584:SF166">
    <property type="entry name" value="RIBOKINASE"/>
    <property type="match status" value="1"/>
</dbReference>
<evidence type="ECO:0000256" key="1">
    <source>
        <dbReference type="ARBA" id="ARBA00022679"/>
    </source>
</evidence>
<sequence length="293" mass="31053">MRIVNFGSLNIDYVYRVDEFLRPGETKPARSREIFCGGKGLNQSIACARAGLSTYHAGFIGTEGLFLKEKLAESGVATGFIREVKRTCGHAIIQVSDSGQNCILLYPGTNALLTEAFADEVLSHFVCGDVALFQNETNLVPELIEKASRKGLKVALNAAPFTEAVKAFPLELVDWLFVNEIEGASLSGEKAPEKIAARLRALYPNTEIILTLGAEGCLYTGGEGVFSEPAADVIPLDTTAAGDTFTGFYLMAALNGEGAKRALQIASAASGLAITRMGAADSIPTIGQVQAVL</sequence>
<evidence type="ECO:0000256" key="3">
    <source>
        <dbReference type="ARBA" id="ARBA00022741"/>
    </source>
</evidence>
<organism evidence="10">
    <name type="scientific">bioreactor metagenome</name>
    <dbReference type="NCBI Taxonomy" id="1076179"/>
    <lineage>
        <taxon>unclassified sequences</taxon>
        <taxon>metagenomes</taxon>
        <taxon>ecological metagenomes</taxon>
    </lineage>
</organism>
<gene>
    <name evidence="10" type="ORF">SDC9_48377</name>
</gene>
<dbReference type="GO" id="GO:0004747">
    <property type="term" value="F:ribokinase activity"/>
    <property type="evidence" value="ECO:0007669"/>
    <property type="project" value="InterPro"/>
</dbReference>
<evidence type="ECO:0000256" key="5">
    <source>
        <dbReference type="ARBA" id="ARBA00022840"/>
    </source>
</evidence>
<evidence type="ECO:0000256" key="2">
    <source>
        <dbReference type="ARBA" id="ARBA00022723"/>
    </source>
</evidence>
<dbReference type="PRINTS" id="PR00990">
    <property type="entry name" value="RIBOKINASE"/>
</dbReference>
<evidence type="ECO:0000256" key="4">
    <source>
        <dbReference type="ARBA" id="ARBA00022777"/>
    </source>
</evidence>